<protein>
    <recommendedName>
        <fullName evidence="1">Stage 0 sporulation protein A homolog</fullName>
    </recommendedName>
</protein>
<dbReference type="InterPro" id="IPR050595">
    <property type="entry name" value="Bact_response_regulator"/>
</dbReference>
<dbReference type="PANTHER" id="PTHR44591:SF3">
    <property type="entry name" value="RESPONSE REGULATORY DOMAIN-CONTAINING PROTEIN"/>
    <property type="match status" value="1"/>
</dbReference>
<dbReference type="GO" id="GO:0000160">
    <property type="term" value="P:phosphorelay signal transduction system"/>
    <property type="evidence" value="ECO:0007669"/>
    <property type="project" value="InterPro"/>
</dbReference>
<evidence type="ECO:0000256" key="1">
    <source>
        <dbReference type="ARBA" id="ARBA00018672"/>
    </source>
</evidence>
<organism evidence="6 7">
    <name type="scientific">Faecalicatena contorta</name>
    <dbReference type="NCBI Taxonomy" id="39482"/>
    <lineage>
        <taxon>Bacteria</taxon>
        <taxon>Bacillati</taxon>
        <taxon>Bacillota</taxon>
        <taxon>Clostridia</taxon>
        <taxon>Lachnospirales</taxon>
        <taxon>Lachnospiraceae</taxon>
        <taxon>Faecalicatena</taxon>
    </lineage>
</organism>
<evidence type="ECO:0000256" key="2">
    <source>
        <dbReference type="ARBA" id="ARBA00022553"/>
    </source>
</evidence>
<comment type="function">
    <text evidence="3">May play the central regulatory role in sporulation. It may be an element of the effector pathway responsible for the activation of sporulation genes in response to nutritional stress. Spo0A may act in concert with spo0H (a sigma factor) to control the expression of some genes that are critical to the sporulation process.</text>
</comment>
<dbReference type="Pfam" id="PF00072">
    <property type="entry name" value="Response_reg"/>
    <property type="match status" value="1"/>
</dbReference>
<dbReference type="EMBL" id="UHJJ01000024">
    <property type="protein sequence ID" value="SUQ16241.1"/>
    <property type="molecule type" value="Genomic_DNA"/>
</dbReference>
<evidence type="ECO:0000256" key="3">
    <source>
        <dbReference type="ARBA" id="ARBA00024867"/>
    </source>
</evidence>
<proteinExistence type="predicted"/>
<evidence type="ECO:0000259" key="5">
    <source>
        <dbReference type="PROSITE" id="PS50110"/>
    </source>
</evidence>
<dbReference type="PROSITE" id="PS50110">
    <property type="entry name" value="RESPONSE_REGULATORY"/>
    <property type="match status" value="1"/>
</dbReference>
<dbReference type="Gene3D" id="3.40.50.2300">
    <property type="match status" value="1"/>
</dbReference>
<sequence length="69" mass="8088">MKERKMEKRKILIIEDHTDINHLHDRILAKNDYHTIQAFSGTEAKILLQMETPDLMILDLMLPGMSGKR</sequence>
<dbReference type="PANTHER" id="PTHR44591">
    <property type="entry name" value="STRESS RESPONSE REGULATOR PROTEIN 1"/>
    <property type="match status" value="1"/>
</dbReference>
<evidence type="ECO:0000313" key="6">
    <source>
        <dbReference type="EMBL" id="SUQ16241.1"/>
    </source>
</evidence>
<dbReference type="InterPro" id="IPR011006">
    <property type="entry name" value="CheY-like_superfamily"/>
</dbReference>
<dbReference type="Proteomes" id="UP000254051">
    <property type="component" value="Unassembled WGS sequence"/>
</dbReference>
<dbReference type="InterPro" id="IPR001789">
    <property type="entry name" value="Sig_transdc_resp-reg_receiver"/>
</dbReference>
<feature type="modified residue" description="4-aspartylphosphate" evidence="4">
    <location>
        <position position="59"/>
    </location>
</feature>
<keyword evidence="7" id="KW-1185">Reference proteome</keyword>
<dbReference type="AlphaFoldDB" id="A0A315ZP15"/>
<name>A0A315ZP15_9FIRM</name>
<keyword evidence="2 4" id="KW-0597">Phosphoprotein</keyword>
<evidence type="ECO:0000313" key="7">
    <source>
        <dbReference type="Proteomes" id="UP000254051"/>
    </source>
</evidence>
<feature type="domain" description="Response regulatory" evidence="5">
    <location>
        <begin position="10"/>
        <end position="69"/>
    </location>
</feature>
<accession>A0A315ZP15</accession>
<reference evidence="7" key="1">
    <citation type="submission" date="2017-07" db="EMBL/GenBank/DDBJ databases">
        <authorList>
            <person name="Varghese N."/>
            <person name="Submissions S."/>
        </authorList>
    </citation>
    <scope>NUCLEOTIDE SEQUENCE [LARGE SCALE GENOMIC DNA]</scope>
    <source>
        <strain evidence="7">NLAE-zl-C134</strain>
    </source>
</reference>
<dbReference type="SUPFAM" id="SSF52172">
    <property type="entry name" value="CheY-like"/>
    <property type="match status" value="1"/>
</dbReference>
<gene>
    <name evidence="6" type="ORF">SAMN05216529_12437</name>
</gene>
<evidence type="ECO:0000256" key="4">
    <source>
        <dbReference type="PROSITE-ProRule" id="PRU00169"/>
    </source>
</evidence>